<sequence length="161" mass="18806">MNSPITFTTDEQQLSCYVMKIFDSDVDSVWKHFTNAELLDLWWAPKPWKCETKKFDFRDGGIWNFVMKSPENEKFFSGVNYHEINHHRSISMADFATDENGNVQPNVPTVNWLIGFTGIEQGTKLTLNLYFNSIEDLKQILEMGFEDGLKMQLNQLEEVLR</sequence>
<dbReference type="Proteomes" id="UP000831460">
    <property type="component" value="Chromosome"/>
</dbReference>
<name>A0ABY4BQ68_9FLAO</name>
<reference evidence="3 4" key="1">
    <citation type="submission" date="2022-03" db="EMBL/GenBank/DDBJ databases">
        <title>Chryseobacterium sp. isolated from particulate matters in swine house.</title>
        <authorList>
            <person name="Won M."/>
            <person name="Kim S.-J."/>
            <person name="Kwon S.-W."/>
        </authorList>
    </citation>
    <scope>NUCLEOTIDE SEQUENCE [LARGE SCALE GENOMIC DNA]</scope>
    <source>
        <strain evidence="3 4">SC2-2</strain>
    </source>
</reference>
<proteinExistence type="inferred from homology"/>
<dbReference type="EMBL" id="CP094532">
    <property type="protein sequence ID" value="UOE41344.1"/>
    <property type="molecule type" value="Genomic_DNA"/>
</dbReference>
<comment type="similarity">
    <text evidence="1">Belongs to the AHA1 family.</text>
</comment>
<feature type="domain" description="Activator of Hsp90 ATPase homologue 1/2-like C-terminal" evidence="2">
    <location>
        <begin position="26"/>
        <end position="160"/>
    </location>
</feature>
<gene>
    <name evidence="3" type="ORF">MTP09_01485</name>
</gene>
<accession>A0ABY4BQ68</accession>
<keyword evidence="4" id="KW-1185">Reference proteome</keyword>
<protein>
    <submittedName>
        <fullName evidence="3">SRPBCC domain-containing protein</fullName>
    </submittedName>
</protein>
<dbReference type="Pfam" id="PF08327">
    <property type="entry name" value="AHSA1"/>
    <property type="match status" value="1"/>
</dbReference>
<evidence type="ECO:0000313" key="3">
    <source>
        <dbReference type="EMBL" id="UOE41344.1"/>
    </source>
</evidence>
<dbReference type="RefSeq" id="WP_243549978.1">
    <property type="nucleotide sequence ID" value="NZ_CP094532.1"/>
</dbReference>
<evidence type="ECO:0000256" key="1">
    <source>
        <dbReference type="ARBA" id="ARBA00006817"/>
    </source>
</evidence>
<dbReference type="InterPro" id="IPR013538">
    <property type="entry name" value="ASHA1/2-like_C"/>
</dbReference>
<evidence type="ECO:0000313" key="4">
    <source>
        <dbReference type="Proteomes" id="UP000831460"/>
    </source>
</evidence>
<dbReference type="InterPro" id="IPR023393">
    <property type="entry name" value="START-like_dom_sf"/>
</dbReference>
<dbReference type="SUPFAM" id="SSF55961">
    <property type="entry name" value="Bet v1-like"/>
    <property type="match status" value="1"/>
</dbReference>
<evidence type="ECO:0000259" key="2">
    <source>
        <dbReference type="Pfam" id="PF08327"/>
    </source>
</evidence>
<dbReference type="Gene3D" id="3.30.530.20">
    <property type="match status" value="1"/>
</dbReference>
<organism evidence="3 4">
    <name type="scientific">Chryseobacterium suipulveris</name>
    <dbReference type="NCBI Taxonomy" id="2929800"/>
    <lineage>
        <taxon>Bacteria</taxon>
        <taxon>Pseudomonadati</taxon>
        <taxon>Bacteroidota</taxon>
        <taxon>Flavobacteriia</taxon>
        <taxon>Flavobacteriales</taxon>
        <taxon>Weeksellaceae</taxon>
        <taxon>Chryseobacterium group</taxon>
        <taxon>Chryseobacterium</taxon>
    </lineage>
</organism>